<feature type="domain" description="T6SS immunity protein Tdi1 C-terminal" evidence="1">
    <location>
        <begin position="104"/>
        <end position="160"/>
    </location>
</feature>
<dbReference type="InterPro" id="IPR015002">
    <property type="entry name" value="T6SS_Tdi1_C"/>
</dbReference>
<protein>
    <submittedName>
        <fullName evidence="2">Uncharacterized protein DUF1851</fullName>
    </submittedName>
</protein>
<dbReference type="Pfam" id="PF08906">
    <property type="entry name" value="T6SS_Tdi1_C"/>
    <property type="match status" value="1"/>
</dbReference>
<dbReference type="EMBL" id="PVTI01000002">
    <property type="protein sequence ID" value="PRY63272.1"/>
    <property type="molecule type" value="Genomic_DNA"/>
</dbReference>
<dbReference type="Proteomes" id="UP000237822">
    <property type="component" value="Unassembled WGS sequence"/>
</dbReference>
<organism evidence="2 3">
    <name type="scientific">Knoellia remsis</name>
    <dbReference type="NCBI Taxonomy" id="407159"/>
    <lineage>
        <taxon>Bacteria</taxon>
        <taxon>Bacillati</taxon>
        <taxon>Actinomycetota</taxon>
        <taxon>Actinomycetes</taxon>
        <taxon>Micrococcales</taxon>
        <taxon>Intrasporangiaceae</taxon>
        <taxon>Knoellia</taxon>
    </lineage>
</organism>
<keyword evidence="3" id="KW-1185">Reference proteome</keyword>
<evidence type="ECO:0000313" key="3">
    <source>
        <dbReference type="Proteomes" id="UP000237822"/>
    </source>
</evidence>
<comment type="caution">
    <text evidence="2">The sequence shown here is derived from an EMBL/GenBank/DDBJ whole genome shotgun (WGS) entry which is preliminary data.</text>
</comment>
<sequence>MGAVRGQWHLDGDAHARWDPVVYLGGMELIRRFPEQMLRSALADWAWVGDLDGGTPIATSAFGDVFLQRDDGVWYLDLVEGTFTRQWDSPEELQSALNTPEGQDRFLLAGLVSAAAERGLEPGPSEVLSFTVLPALGGALDVSNLEVADLDVALSMAGQLQRQVKDLPEGTAITGVSIGDDGRPHLQT</sequence>
<reference evidence="2 3" key="1">
    <citation type="submission" date="2018-03" db="EMBL/GenBank/DDBJ databases">
        <title>Genomic Encyclopedia of Archaeal and Bacterial Type Strains, Phase II (KMG-II): from individual species to whole genera.</title>
        <authorList>
            <person name="Goeker M."/>
        </authorList>
    </citation>
    <scope>NUCLEOTIDE SEQUENCE [LARGE SCALE GENOMIC DNA]</scope>
    <source>
        <strain evidence="2 3">ATCC BAA-1496</strain>
    </source>
</reference>
<gene>
    <name evidence="2" type="ORF">BCF74_102105</name>
</gene>
<evidence type="ECO:0000313" key="2">
    <source>
        <dbReference type="EMBL" id="PRY63272.1"/>
    </source>
</evidence>
<accession>A0A2T0UZC5</accession>
<dbReference type="AlphaFoldDB" id="A0A2T0UZC5"/>
<proteinExistence type="predicted"/>
<evidence type="ECO:0000259" key="1">
    <source>
        <dbReference type="Pfam" id="PF08906"/>
    </source>
</evidence>
<name>A0A2T0UZC5_9MICO</name>